<feature type="compositionally biased region" description="Basic and acidic residues" evidence="1">
    <location>
        <begin position="287"/>
        <end position="296"/>
    </location>
</feature>
<dbReference type="Proteomes" id="UP000054270">
    <property type="component" value="Unassembled WGS sequence"/>
</dbReference>
<dbReference type="OrthoDB" id="3061226at2759"/>
<dbReference type="AlphaFoldDB" id="A0A0D2MYP4"/>
<evidence type="ECO:0000313" key="2">
    <source>
        <dbReference type="EMBL" id="KJA29188.1"/>
    </source>
</evidence>
<evidence type="ECO:0000313" key="3">
    <source>
        <dbReference type="Proteomes" id="UP000054270"/>
    </source>
</evidence>
<accession>A0A0D2MYP4</accession>
<feature type="compositionally biased region" description="Acidic residues" evidence="1">
    <location>
        <begin position="77"/>
        <end position="86"/>
    </location>
</feature>
<protein>
    <submittedName>
        <fullName evidence="2">Uncharacterized protein</fullName>
    </submittedName>
</protein>
<name>A0A0D2MYP4_HYPSF</name>
<feature type="compositionally biased region" description="Basic and acidic residues" evidence="1">
    <location>
        <begin position="269"/>
        <end position="280"/>
    </location>
</feature>
<feature type="region of interest" description="Disordered" evidence="1">
    <location>
        <begin position="261"/>
        <end position="296"/>
    </location>
</feature>
<gene>
    <name evidence="2" type="ORF">HYPSUDRAFT_196591</name>
</gene>
<feature type="region of interest" description="Disordered" evidence="1">
    <location>
        <begin position="23"/>
        <end position="86"/>
    </location>
</feature>
<organism evidence="2 3">
    <name type="scientific">Hypholoma sublateritium (strain FD-334 SS-4)</name>
    <dbReference type="NCBI Taxonomy" id="945553"/>
    <lineage>
        <taxon>Eukaryota</taxon>
        <taxon>Fungi</taxon>
        <taxon>Dikarya</taxon>
        <taxon>Basidiomycota</taxon>
        <taxon>Agaricomycotina</taxon>
        <taxon>Agaricomycetes</taxon>
        <taxon>Agaricomycetidae</taxon>
        <taxon>Agaricales</taxon>
        <taxon>Agaricineae</taxon>
        <taxon>Strophariaceae</taxon>
        <taxon>Hypholoma</taxon>
    </lineage>
</organism>
<keyword evidence="3" id="KW-1185">Reference proteome</keyword>
<reference evidence="3" key="1">
    <citation type="submission" date="2014-04" db="EMBL/GenBank/DDBJ databases">
        <title>Evolutionary Origins and Diversification of the Mycorrhizal Mutualists.</title>
        <authorList>
            <consortium name="DOE Joint Genome Institute"/>
            <consortium name="Mycorrhizal Genomics Consortium"/>
            <person name="Kohler A."/>
            <person name="Kuo A."/>
            <person name="Nagy L.G."/>
            <person name="Floudas D."/>
            <person name="Copeland A."/>
            <person name="Barry K.W."/>
            <person name="Cichocki N."/>
            <person name="Veneault-Fourrey C."/>
            <person name="LaButti K."/>
            <person name="Lindquist E.A."/>
            <person name="Lipzen A."/>
            <person name="Lundell T."/>
            <person name="Morin E."/>
            <person name="Murat C."/>
            <person name="Riley R."/>
            <person name="Ohm R."/>
            <person name="Sun H."/>
            <person name="Tunlid A."/>
            <person name="Henrissat B."/>
            <person name="Grigoriev I.V."/>
            <person name="Hibbett D.S."/>
            <person name="Martin F."/>
        </authorList>
    </citation>
    <scope>NUCLEOTIDE SEQUENCE [LARGE SCALE GENOMIC DNA]</scope>
    <source>
        <strain evidence="3">FD-334 SS-4</strain>
    </source>
</reference>
<feature type="region of interest" description="Disordered" evidence="1">
    <location>
        <begin position="226"/>
        <end position="248"/>
    </location>
</feature>
<feature type="compositionally biased region" description="Polar residues" evidence="1">
    <location>
        <begin position="484"/>
        <end position="496"/>
    </location>
</feature>
<proteinExistence type="predicted"/>
<evidence type="ECO:0000256" key="1">
    <source>
        <dbReference type="SAM" id="MobiDB-lite"/>
    </source>
</evidence>
<dbReference type="EMBL" id="KN817519">
    <property type="protein sequence ID" value="KJA29188.1"/>
    <property type="molecule type" value="Genomic_DNA"/>
</dbReference>
<feature type="compositionally biased region" description="Polar residues" evidence="1">
    <location>
        <begin position="23"/>
        <end position="32"/>
    </location>
</feature>
<feature type="region of interest" description="Disordered" evidence="1">
    <location>
        <begin position="483"/>
        <end position="505"/>
    </location>
</feature>
<sequence>MGSVTHGFTPLLPGAWASTWTLSPEQDASEVQKTPRLAETPMPYSVSSQDIPVPAPETPNSKALGYDAGPERSAHIDDDDSDAISFEDDDSSVLSEDFYSFISHEDTDTTLPSSVMSMSPTKELGSSEGLLGPLEFSGSHFDYSQIGSSLRILAEANVLAPDAIPPAPEAPVVPDTAPSTTAPSTDATVALEMAALALGRSLPNLSACGQQLTTCGSPRIGTATRSLSGASSGYEGDSASAHSDDSDINYRDTGVATLSFAPSVGNAAHPRDRSGWEARPRSSSLQDRSRAWRGDDSSLHAQHSALVLEQPDGDNPWTLFLDPTLTATEDEAVSRSSVVSLSRASSFAPQGDRVSVTSVLTFTSVASLRFTPSGDPYITSTPIVPQRIAPQQETYFPVYDLPAPLGPPFVESGPSTVTVNPIDESIRSRNFLQKTKILCSKLKKLITLKAKKERKAPDAPFIHRTILSNDRFDPSMTPPFQRFPQMTSPSFSSVERPSTFRRSAKTSSPSVALSYTPEYTADASRYQIEAQVFFASVCCKFLLKSSPDE</sequence>